<dbReference type="InterPro" id="IPR006533">
    <property type="entry name" value="T6SS_Vgr_RhsGE"/>
</dbReference>
<dbReference type="Gene3D" id="2.40.50.230">
    <property type="entry name" value="Gp5 N-terminal domain"/>
    <property type="match status" value="1"/>
</dbReference>
<dbReference type="NCBIfam" id="TIGR01646">
    <property type="entry name" value="vgr_GE"/>
    <property type="match status" value="1"/>
</dbReference>
<name>A0A554VPL1_9FLAO</name>
<dbReference type="EMBL" id="VLNR01000007">
    <property type="protein sequence ID" value="TSE10407.1"/>
    <property type="molecule type" value="Genomic_DNA"/>
</dbReference>
<dbReference type="Pfam" id="PF04717">
    <property type="entry name" value="Phage_base_V"/>
    <property type="match status" value="1"/>
</dbReference>
<organism evidence="2 3">
    <name type="scientific">Aquimarina algiphila</name>
    <dbReference type="NCBI Taxonomy" id="2047982"/>
    <lineage>
        <taxon>Bacteria</taxon>
        <taxon>Pseudomonadati</taxon>
        <taxon>Bacteroidota</taxon>
        <taxon>Flavobacteriia</taxon>
        <taxon>Flavobacteriales</taxon>
        <taxon>Flavobacteriaceae</taxon>
        <taxon>Aquimarina</taxon>
    </lineage>
</organism>
<protein>
    <submittedName>
        <fullName evidence="2">Type VI secretion system tip protein VgrG</fullName>
    </submittedName>
</protein>
<dbReference type="SUPFAM" id="SSF69255">
    <property type="entry name" value="gp5 N-terminal domain-like"/>
    <property type="match status" value="1"/>
</dbReference>
<comment type="caution">
    <text evidence="2">The sequence shown here is derived from an EMBL/GenBank/DDBJ whole genome shotgun (WGS) entry which is preliminary data.</text>
</comment>
<dbReference type="AlphaFoldDB" id="A0A554VPL1"/>
<proteinExistence type="predicted"/>
<gene>
    <name evidence="2" type="primary">vgrG</name>
    <name evidence="2" type="ORF">FOF46_05060</name>
</gene>
<evidence type="ECO:0000313" key="2">
    <source>
        <dbReference type="EMBL" id="TSE10407.1"/>
    </source>
</evidence>
<dbReference type="RefSeq" id="WP_143915691.1">
    <property type="nucleotide sequence ID" value="NZ_CANLFO010000006.1"/>
</dbReference>
<keyword evidence="3" id="KW-1185">Reference proteome</keyword>
<evidence type="ECO:0000259" key="1">
    <source>
        <dbReference type="Pfam" id="PF04717"/>
    </source>
</evidence>
<dbReference type="InterPro" id="IPR006531">
    <property type="entry name" value="Gp5/Vgr_OB"/>
</dbReference>
<evidence type="ECO:0000313" key="3">
    <source>
        <dbReference type="Proteomes" id="UP000318833"/>
    </source>
</evidence>
<sequence>MNNDRLIPINGTPSVVTSIIRINGNDIPRTYQVLTVMVVKEVNRISFAKMVIKDGDPAQEDFPGSNDELFIPGNEIEVLVGYQANEDVIFKGIIVKQGIKIRQNGSSTLKLDCRDMVFKTTLTPQNRYFNEVKDSDAIEEILGEYDFSTDIASSEVTHQELVQYEMTDWKFILSRSEINGLLCLVDDGTLSIQKPNFDQDPVLTATYGATILEFDGEIDARQQFAKVKASSWDHTNQELLEVDAVEPGIEEGGNLTSTDLASTGDDQELVLRHSGHLAEDELQTWADAQLLNIRLSKIKGRVKFQGSPNVKPNTLITLKGLGDRFNGPAFVSGIRHEIQAGTWHTDVQFGLPEKWILGNIETPAASNYDLHQSITGLQVGVVTQLQDDPDGEHRILVKLPIISNDAEGVWARIATLDAGENRGTFFLPEIGDEVIIGFLNNDSRDPIVLGMLHSSTKAAPFEAADDNFEKGYVSKEGIKLVFDDEKKSVSIETPAGKKILLDEDEGAIKLEDENNNKFIMDSDGIVIESGGKLELKSSQDLKIEGGINLELKAGANFKAEGSAGAEVSTSAVAVLKGSLVQIN</sequence>
<reference evidence="2 3" key="1">
    <citation type="submission" date="2019-07" db="EMBL/GenBank/DDBJ databases">
        <title>The draft genome sequence of Aquimarina algiphila M91.</title>
        <authorList>
            <person name="Meng X."/>
        </authorList>
    </citation>
    <scope>NUCLEOTIDE SEQUENCE [LARGE SCALE GENOMIC DNA]</scope>
    <source>
        <strain evidence="2 3">M91</strain>
    </source>
</reference>
<dbReference type="InterPro" id="IPR037026">
    <property type="entry name" value="Vgr_OB-fold_dom_sf"/>
</dbReference>
<dbReference type="OrthoDB" id="1907165at2"/>
<dbReference type="Proteomes" id="UP000318833">
    <property type="component" value="Unassembled WGS sequence"/>
</dbReference>
<accession>A0A554VPL1</accession>
<feature type="domain" description="Gp5/Type VI secretion system Vgr protein OB-fold" evidence="1">
    <location>
        <begin position="379"/>
        <end position="453"/>
    </location>
</feature>
<dbReference type="SUPFAM" id="SSF69279">
    <property type="entry name" value="Phage tail proteins"/>
    <property type="match status" value="1"/>
</dbReference>